<dbReference type="STRING" id="1280953.HOC_16708"/>
<dbReference type="InterPro" id="IPR000485">
    <property type="entry name" value="AsnC-type_HTH_dom"/>
</dbReference>
<dbReference type="InterPro" id="IPR019887">
    <property type="entry name" value="Tscrpt_reg_AsnC/Lrp_C"/>
</dbReference>
<dbReference type="InterPro" id="IPR011991">
    <property type="entry name" value="ArsR-like_HTH"/>
</dbReference>
<dbReference type="PANTHER" id="PTHR30154">
    <property type="entry name" value="LEUCINE-RESPONSIVE REGULATORY PROTEIN"/>
    <property type="match status" value="1"/>
</dbReference>
<dbReference type="InterPro" id="IPR019885">
    <property type="entry name" value="Tscrpt_reg_HTH_AsnC-type_CS"/>
</dbReference>
<dbReference type="Gene3D" id="1.10.10.10">
    <property type="entry name" value="Winged helix-like DNA-binding domain superfamily/Winged helix DNA-binding domain"/>
    <property type="match status" value="1"/>
</dbReference>
<dbReference type="Proteomes" id="UP000024942">
    <property type="component" value="Unassembled WGS sequence"/>
</dbReference>
<dbReference type="PROSITE" id="PS50956">
    <property type="entry name" value="HTH_ASNC_2"/>
    <property type="match status" value="1"/>
</dbReference>
<keyword evidence="2" id="KW-0238">DNA-binding</keyword>
<dbReference type="SUPFAM" id="SSF54909">
    <property type="entry name" value="Dimeric alpha+beta barrel"/>
    <property type="match status" value="1"/>
</dbReference>
<evidence type="ECO:0000259" key="4">
    <source>
        <dbReference type="PROSITE" id="PS50956"/>
    </source>
</evidence>
<proteinExistence type="predicted"/>
<dbReference type="SUPFAM" id="SSF46785">
    <property type="entry name" value="Winged helix' DNA-binding domain"/>
    <property type="match status" value="1"/>
</dbReference>
<dbReference type="EMBL" id="ARYL01000033">
    <property type="protein sequence ID" value="KDA01228.1"/>
    <property type="molecule type" value="Genomic_DNA"/>
</dbReference>
<feature type="domain" description="HTH asnC-type" evidence="4">
    <location>
        <begin position="22"/>
        <end position="83"/>
    </location>
</feature>
<sequence>MSIIYLALSHFCLHSTPMTDPLSTFDIKILEQLQKDCSVSTVELAEIVGLSQSPCWRRLQRLKDEGYIKRQVAILDREKLGFGLHIFAYLKVQRLSEKDRATFSRKVENTPEILECYSIFGEMDIMMKIQAKSMSWYQDFLMNFLMNLPGVDNVNSTATLGEIKSTTAVPVRGNLAL</sequence>
<evidence type="ECO:0000313" key="6">
    <source>
        <dbReference type="Proteomes" id="UP000024942"/>
    </source>
</evidence>
<evidence type="ECO:0000256" key="1">
    <source>
        <dbReference type="ARBA" id="ARBA00023015"/>
    </source>
</evidence>
<dbReference type="AlphaFoldDB" id="A0A059G420"/>
<dbReference type="PRINTS" id="PR00033">
    <property type="entry name" value="HTHASNC"/>
</dbReference>
<evidence type="ECO:0000313" key="5">
    <source>
        <dbReference type="EMBL" id="KDA01228.1"/>
    </source>
</evidence>
<keyword evidence="6" id="KW-1185">Reference proteome</keyword>
<dbReference type="GO" id="GO:0043200">
    <property type="term" value="P:response to amino acid"/>
    <property type="evidence" value="ECO:0007669"/>
    <property type="project" value="TreeGrafter"/>
</dbReference>
<dbReference type="Gene3D" id="3.30.70.920">
    <property type="match status" value="1"/>
</dbReference>
<organism evidence="5 6">
    <name type="scientific">Hyphomonas oceanitis SCH89</name>
    <dbReference type="NCBI Taxonomy" id="1280953"/>
    <lineage>
        <taxon>Bacteria</taxon>
        <taxon>Pseudomonadati</taxon>
        <taxon>Pseudomonadota</taxon>
        <taxon>Alphaproteobacteria</taxon>
        <taxon>Hyphomonadales</taxon>
        <taxon>Hyphomonadaceae</taxon>
        <taxon>Hyphomonas</taxon>
    </lineage>
</organism>
<dbReference type="eggNOG" id="COG1522">
    <property type="taxonomic scope" value="Bacteria"/>
</dbReference>
<comment type="caution">
    <text evidence="5">The sequence shown here is derived from an EMBL/GenBank/DDBJ whole genome shotgun (WGS) entry which is preliminary data.</text>
</comment>
<dbReference type="SMART" id="SM00344">
    <property type="entry name" value="HTH_ASNC"/>
    <property type="match status" value="1"/>
</dbReference>
<dbReference type="PATRIC" id="fig|1280953.3.peg.3349"/>
<dbReference type="GO" id="GO:0043565">
    <property type="term" value="F:sequence-specific DNA binding"/>
    <property type="evidence" value="ECO:0007669"/>
    <property type="project" value="InterPro"/>
</dbReference>
<dbReference type="PROSITE" id="PS00519">
    <property type="entry name" value="HTH_ASNC_1"/>
    <property type="match status" value="1"/>
</dbReference>
<dbReference type="InterPro" id="IPR036390">
    <property type="entry name" value="WH_DNA-bd_sf"/>
</dbReference>
<evidence type="ECO:0000256" key="2">
    <source>
        <dbReference type="ARBA" id="ARBA00023125"/>
    </source>
</evidence>
<evidence type="ECO:0000256" key="3">
    <source>
        <dbReference type="ARBA" id="ARBA00023163"/>
    </source>
</evidence>
<dbReference type="InterPro" id="IPR019888">
    <property type="entry name" value="Tscrpt_reg_AsnC-like"/>
</dbReference>
<protein>
    <submittedName>
        <fullName evidence="5">AsnC family transcriptional regulator</fullName>
    </submittedName>
</protein>
<dbReference type="CDD" id="cd00090">
    <property type="entry name" value="HTH_ARSR"/>
    <property type="match status" value="1"/>
</dbReference>
<dbReference type="RefSeq" id="WP_241767071.1">
    <property type="nucleotide sequence ID" value="NZ_ARYL01000033.1"/>
</dbReference>
<dbReference type="GO" id="GO:0005829">
    <property type="term" value="C:cytosol"/>
    <property type="evidence" value="ECO:0007669"/>
    <property type="project" value="TreeGrafter"/>
</dbReference>
<dbReference type="PANTHER" id="PTHR30154:SF17">
    <property type="entry name" value="DNA-BINDING TRANSCRIPTIONAL ACTIVATOR DECR"/>
    <property type="match status" value="1"/>
</dbReference>
<dbReference type="Pfam" id="PF13412">
    <property type="entry name" value="HTH_24"/>
    <property type="match status" value="1"/>
</dbReference>
<dbReference type="GO" id="GO:0006355">
    <property type="term" value="P:regulation of DNA-templated transcription"/>
    <property type="evidence" value="ECO:0007669"/>
    <property type="project" value="UniProtKB-ARBA"/>
</dbReference>
<keyword evidence="1" id="KW-0805">Transcription regulation</keyword>
<accession>A0A059G420</accession>
<dbReference type="InterPro" id="IPR011008">
    <property type="entry name" value="Dimeric_a/b-barrel"/>
</dbReference>
<reference evidence="5 6" key="1">
    <citation type="journal article" date="2014" name="Antonie Van Leeuwenhoek">
        <title>Hyphomonas beringensis sp. nov. and Hyphomonas chukchiensis sp. nov., isolated from surface seawater of the Bering Sea and Chukchi Sea.</title>
        <authorList>
            <person name="Li C."/>
            <person name="Lai Q."/>
            <person name="Li G."/>
            <person name="Dong C."/>
            <person name="Wang J."/>
            <person name="Liao Y."/>
            <person name="Shao Z."/>
        </authorList>
    </citation>
    <scope>NUCLEOTIDE SEQUENCE [LARGE SCALE GENOMIC DNA]</scope>
    <source>
        <strain evidence="5 6">SCH89</strain>
    </source>
</reference>
<keyword evidence="3" id="KW-0804">Transcription</keyword>
<gene>
    <name evidence="5" type="ORF">HOC_16708</name>
</gene>
<dbReference type="Pfam" id="PF01037">
    <property type="entry name" value="AsnC_trans_reg"/>
    <property type="match status" value="1"/>
</dbReference>
<dbReference type="InterPro" id="IPR036388">
    <property type="entry name" value="WH-like_DNA-bd_sf"/>
</dbReference>
<name>A0A059G420_9PROT</name>